<comment type="caution">
    <text evidence="1">The sequence shown here is derived from an EMBL/GenBank/DDBJ whole genome shotgun (WGS) entry which is preliminary data.</text>
</comment>
<dbReference type="Proteomes" id="UP000003672">
    <property type="component" value="Unassembled WGS sequence"/>
</dbReference>
<evidence type="ECO:0000313" key="1">
    <source>
        <dbReference type="EMBL" id="EFJ69300.1"/>
    </source>
</evidence>
<reference evidence="1 2" key="1">
    <citation type="submission" date="2010-06" db="EMBL/GenBank/DDBJ databases">
        <authorList>
            <person name="Muzny D."/>
            <person name="Qin X."/>
            <person name="Buhay C."/>
            <person name="Dugan-Rocha S."/>
            <person name="Ding Y."/>
            <person name="Chen G."/>
            <person name="Hawes A."/>
            <person name="Holder M."/>
            <person name="Jhangiani S."/>
            <person name="Johnson A."/>
            <person name="Khan Z."/>
            <person name="Li Z."/>
            <person name="Liu W."/>
            <person name="Liu X."/>
            <person name="Perez L."/>
            <person name="Shen H."/>
            <person name="Wang Q."/>
            <person name="Watt J."/>
            <person name="Xi L."/>
            <person name="Xin Y."/>
            <person name="Zhou J."/>
            <person name="Deng J."/>
            <person name="Jiang H."/>
            <person name="Liu Y."/>
            <person name="Qu J."/>
            <person name="Song X.-Z."/>
            <person name="Zhang L."/>
            <person name="Villasana D."/>
            <person name="Johnson A."/>
            <person name="Liu J."/>
            <person name="Liyanage D."/>
            <person name="Lorensuhewa L."/>
            <person name="Robinson T."/>
            <person name="Song A."/>
            <person name="Song B.-B."/>
            <person name="Dinh H."/>
            <person name="Thornton R."/>
            <person name="Coyle M."/>
            <person name="Francisco L."/>
            <person name="Jackson L."/>
            <person name="Javaid M."/>
            <person name="Korchina V."/>
            <person name="Kovar C."/>
            <person name="Mata R."/>
            <person name="Mathew T."/>
            <person name="Ngo R."/>
            <person name="Nguyen L."/>
            <person name="Nguyen N."/>
            <person name="Okwuonu G."/>
            <person name="Ongeri F."/>
            <person name="Pham C."/>
            <person name="Simmons D."/>
            <person name="Wilczek-Boney K."/>
            <person name="Hale W."/>
            <person name="Jakkamsetti A."/>
            <person name="Pham P."/>
            <person name="Ruth R."/>
            <person name="San Lucas F."/>
            <person name="Warren J."/>
            <person name="Zhang J."/>
            <person name="Zhao Z."/>
            <person name="Zhou C."/>
            <person name="Zhu D."/>
            <person name="Lee S."/>
            <person name="Bess C."/>
            <person name="Blankenburg K."/>
            <person name="Forbes L."/>
            <person name="Fu Q."/>
            <person name="Gubbala S."/>
            <person name="Hirani K."/>
            <person name="Jayaseelan J.C."/>
            <person name="Lara F."/>
            <person name="Munidasa M."/>
            <person name="Palculict T."/>
            <person name="Patil S."/>
            <person name="Pu L.-L."/>
            <person name="Saada N."/>
            <person name="Tang L."/>
            <person name="Weissenberger G."/>
            <person name="Zhu Y."/>
            <person name="Hemphill L."/>
            <person name="Shang Y."/>
            <person name="Youmans B."/>
            <person name="Ayvaz T."/>
            <person name="Ross M."/>
            <person name="Santibanez J."/>
            <person name="Aqrawi P."/>
            <person name="Gross S."/>
            <person name="Joshi V."/>
            <person name="Fowler G."/>
            <person name="Nazareth L."/>
            <person name="Reid J."/>
            <person name="Worley K."/>
            <person name="Petrosino J."/>
            <person name="Highlander S."/>
            <person name="Gibbs R."/>
        </authorList>
    </citation>
    <scope>NUCLEOTIDE SEQUENCE [LARGE SCALE GENOMIC DNA]</scope>
    <source>
        <strain evidence="1 2">JV-V03</strain>
    </source>
</reference>
<sequence length="56" mass="6442">MGGSLMVFLKDKENNKTAKVFKTENSEVIRLTKQDTAIFKVKPEYQVIKEVGCRLH</sequence>
<protein>
    <submittedName>
        <fullName evidence="1">Toxin-antitoxin system, antitoxin component, AbrB family</fullName>
    </submittedName>
</protein>
<gene>
    <name evidence="1" type="ORF">HMPREF0514_11370</name>
</gene>
<dbReference type="EMBL" id="ACGO02000002">
    <property type="protein sequence ID" value="EFJ69300.1"/>
    <property type="molecule type" value="Genomic_DNA"/>
</dbReference>
<evidence type="ECO:0000313" key="2">
    <source>
        <dbReference type="Proteomes" id="UP000003672"/>
    </source>
</evidence>
<proteinExistence type="predicted"/>
<accession>A0AA87DHL1</accession>
<name>A0AA87DHL1_9LACO</name>
<dbReference type="AlphaFoldDB" id="A0AA87DHL1"/>
<organism evidence="1 2">
    <name type="scientific">Lactobacillus paragasseri JV-V03</name>
    <dbReference type="NCBI Taxonomy" id="525326"/>
    <lineage>
        <taxon>Bacteria</taxon>
        <taxon>Bacillati</taxon>
        <taxon>Bacillota</taxon>
        <taxon>Bacilli</taxon>
        <taxon>Lactobacillales</taxon>
        <taxon>Lactobacillaceae</taxon>
        <taxon>Lactobacillus</taxon>
    </lineage>
</organism>